<gene>
    <name evidence="7" type="ORF">PG999_005359</name>
</gene>
<dbReference type="GO" id="GO:0016020">
    <property type="term" value="C:membrane"/>
    <property type="evidence" value="ECO:0007669"/>
    <property type="project" value="UniProtKB-SubCell"/>
</dbReference>
<feature type="compositionally biased region" description="Basic and acidic residues" evidence="5">
    <location>
        <begin position="650"/>
        <end position="664"/>
    </location>
</feature>
<dbReference type="Proteomes" id="UP001392437">
    <property type="component" value="Unassembled WGS sequence"/>
</dbReference>
<dbReference type="PANTHER" id="PTHR23507:SF1">
    <property type="entry name" value="FI18259P1-RELATED"/>
    <property type="match status" value="1"/>
</dbReference>
<dbReference type="EMBL" id="JAQQWP010000004">
    <property type="protein sequence ID" value="KAK8121239.1"/>
    <property type="molecule type" value="Genomic_DNA"/>
</dbReference>
<accession>A0AAW0R213</accession>
<keyword evidence="4 6" id="KW-0472">Membrane</keyword>
<evidence type="ECO:0000256" key="3">
    <source>
        <dbReference type="ARBA" id="ARBA00022989"/>
    </source>
</evidence>
<dbReference type="InterPro" id="IPR011701">
    <property type="entry name" value="MFS"/>
</dbReference>
<feature type="compositionally biased region" description="Basic and acidic residues" evidence="5">
    <location>
        <begin position="10"/>
        <end position="21"/>
    </location>
</feature>
<feature type="region of interest" description="Disordered" evidence="5">
    <location>
        <begin position="1"/>
        <end position="35"/>
    </location>
</feature>
<feature type="transmembrane region" description="Helical" evidence="6">
    <location>
        <begin position="373"/>
        <end position="391"/>
    </location>
</feature>
<organism evidence="7 8">
    <name type="scientific">Apiospora kogelbergensis</name>
    <dbReference type="NCBI Taxonomy" id="1337665"/>
    <lineage>
        <taxon>Eukaryota</taxon>
        <taxon>Fungi</taxon>
        <taxon>Dikarya</taxon>
        <taxon>Ascomycota</taxon>
        <taxon>Pezizomycotina</taxon>
        <taxon>Sordariomycetes</taxon>
        <taxon>Xylariomycetidae</taxon>
        <taxon>Amphisphaeriales</taxon>
        <taxon>Apiosporaceae</taxon>
        <taxon>Apiospora</taxon>
    </lineage>
</organism>
<keyword evidence="8" id="KW-1185">Reference proteome</keyword>
<feature type="compositionally biased region" description="Low complexity" evidence="5">
    <location>
        <begin position="26"/>
        <end position="35"/>
    </location>
</feature>
<dbReference type="SUPFAM" id="SSF103473">
    <property type="entry name" value="MFS general substrate transporter"/>
    <property type="match status" value="1"/>
</dbReference>
<feature type="transmembrane region" description="Helical" evidence="6">
    <location>
        <begin position="226"/>
        <end position="248"/>
    </location>
</feature>
<name>A0AAW0R213_9PEZI</name>
<feature type="transmembrane region" description="Helical" evidence="6">
    <location>
        <begin position="429"/>
        <end position="453"/>
    </location>
</feature>
<comment type="subcellular location">
    <subcellularLocation>
        <location evidence="1">Membrane</location>
        <topology evidence="1">Multi-pass membrane protein</topology>
    </subcellularLocation>
</comment>
<keyword evidence="2 6" id="KW-0812">Transmembrane</keyword>
<comment type="caution">
    <text evidence="7">The sequence shown here is derived from an EMBL/GenBank/DDBJ whole genome shotgun (WGS) entry which is preliminary data.</text>
</comment>
<evidence type="ECO:0000313" key="8">
    <source>
        <dbReference type="Proteomes" id="UP001392437"/>
    </source>
</evidence>
<dbReference type="Gene3D" id="1.20.1250.20">
    <property type="entry name" value="MFS general substrate transporter like domains"/>
    <property type="match status" value="1"/>
</dbReference>
<protein>
    <submittedName>
        <fullName evidence="7">MFS general substrate transporter</fullName>
    </submittedName>
</protein>
<dbReference type="PANTHER" id="PTHR23507">
    <property type="entry name" value="ZGC:174356"/>
    <property type="match status" value="1"/>
</dbReference>
<sequence length="679" mass="72930">MESHSSSSAPDERTLLLRDDQAPDEASAAPGAKTASAERRIQLRTQLGVILFAIAIYLYEYMTIAPETSIREDIICEAYYNKLGHGVSAMTTGSTERDCMVPAVQRELSLVNQVYVTLHQLPGFLALPYGIAADRIGRKKVLLMSIIGILLCEGFRHFVSKLASGWHPAESNMAGSSVQDLWGRRRRHRHDALVGADGRVFRGRAASCSSTQPPSAHRLTCSSTILFARVASVAVACQIFAPLLGSALMLKSPWIPILLGFAVFVAGATATMIVMPETLPKRRSSDQVPETCTTPKYVSWSLGSLWKRIGSMLTTFWQSVTRLFGIKNISPLMFGFFATTVGTIAGLFELQYLHMRFGWSYPYATSVLTIRPAVTLAVLLVIIPLATKVLLSRAGVATARKDLLLLRVSAALMTAGTLLLCVADGSALVVISLVVFALGNGFVTVGKSFLLTLGPAEMAGTLLSAMNLSASIGAVLAGPLIAVAFSWGLKQGGVWLGAPILLLALLYAMTLAAVCVIQVSGNTQPHESSGTTGMLRAANCFPTTLRSPEEYHESDSIFGDSIFGKSDFGSGVGRVAFIANEGKLLHGLLMTLTTKDSYLVITRSETETVNFHSGTVQRSLADFAEGEVAWSRVGAKATDPRSAVSASGRPFRDSSRPASRRDVPNRYVPSKFALNRSAR</sequence>
<feature type="transmembrane region" description="Helical" evidence="6">
    <location>
        <begin position="41"/>
        <end position="59"/>
    </location>
</feature>
<evidence type="ECO:0000313" key="7">
    <source>
        <dbReference type="EMBL" id="KAK8121239.1"/>
    </source>
</evidence>
<evidence type="ECO:0000256" key="5">
    <source>
        <dbReference type="SAM" id="MobiDB-lite"/>
    </source>
</evidence>
<keyword evidence="3 6" id="KW-1133">Transmembrane helix</keyword>
<evidence type="ECO:0000256" key="1">
    <source>
        <dbReference type="ARBA" id="ARBA00004141"/>
    </source>
</evidence>
<dbReference type="Pfam" id="PF07690">
    <property type="entry name" value="MFS_1"/>
    <property type="match status" value="1"/>
</dbReference>
<dbReference type="CDD" id="cd06174">
    <property type="entry name" value="MFS"/>
    <property type="match status" value="1"/>
</dbReference>
<evidence type="ECO:0000256" key="4">
    <source>
        <dbReference type="ARBA" id="ARBA00023136"/>
    </source>
</evidence>
<feature type="transmembrane region" description="Helical" evidence="6">
    <location>
        <begin position="332"/>
        <end position="353"/>
    </location>
</feature>
<feature type="transmembrane region" description="Helical" evidence="6">
    <location>
        <begin position="465"/>
        <end position="488"/>
    </location>
</feature>
<proteinExistence type="predicted"/>
<feature type="transmembrane region" description="Helical" evidence="6">
    <location>
        <begin position="494"/>
        <end position="517"/>
    </location>
</feature>
<evidence type="ECO:0000256" key="2">
    <source>
        <dbReference type="ARBA" id="ARBA00022692"/>
    </source>
</evidence>
<dbReference type="AlphaFoldDB" id="A0AAW0R213"/>
<feature type="region of interest" description="Disordered" evidence="5">
    <location>
        <begin position="636"/>
        <end position="667"/>
    </location>
</feature>
<feature type="transmembrane region" description="Helical" evidence="6">
    <location>
        <begin position="254"/>
        <end position="275"/>
    </location>
</feature>
<reference evidence="7 8" key="1">
    <citation type="submission" date="2023-01" db="EMBL/GenBank/DDBJ databases">
        <title>Analysis of 21 Apiospora genomes using comparative genomics revels a genus with tremendous synthesis potential of carbohydrate active enzymes and secondary metabolites.</title>
        <authorList>
            <person name="Sorensen T."/>
        </authorList>
    </citation>
    <scope>NUCLEOTIDE SEQUENCE [LARGE SCALE GENOMIC DNA]</scope>
    <source>
        <strain evidence="7 8">CBS 117206</strain>
    </source>
</reference>
<evidence type="ECO:0000256" key="6">
    <source>
        <dbReference type="SAM" id="Phobius"/>
    </source>
</evidence>
<dbReference type="GO" id="GO:0022857">
    <property type="term" value="F:transmembrane transporter activity"/>
    <property type="evidence" value="ECO:0007669"/>
    <property type="project" value="InterPro"/>
</dbReference>
<dbReference type="InterPro" id="IPR036259">
    <property type="entry name" value="MFS_trans_sf"/>
</dbReference>
<feature type="transmembrane region" description="Helical" evidence="6">
    <location>
        <begin position="403"/>
        <end position="423"/>
    </location>
</feature>